<evidence type="ECO:0000256" key="3">
    <source>
        <dbReference type="ARBA" id="ARBA00048462"/>
    </source>
</evidence>
<dbReference type="Gene3D" id="3.30.70.250">
    <property type="entry name" value="Malonyl-CoA ACP transacylase, ACP-binding"/>
    <property type="match status" value="1"/>
</dbReference>
<dbReference type="InterPro" id="IPR004410">
    <property type="entry name" value="Malonyl_CoA-ACP_transAc_FabD"/>
</dbReference>
<dbReference type="InterPro" id="IPR016036">
    <property type="entry name" value="Malonyl_transacylase_ACP-bd"/>
</dbReference>
<dbReference type="Gene3D" id="3.40.366.10">
    <property type="entry name" value="Malonyl-Coenzyme A Acyl Carrier Protein, domain 2"/>
    <property type="match status" value="1"/>
</dbReference>
<dbReference type="InterPro" id="IPR016035">
    <property type="entry name" value="Acyl_Trfase/lysoPLipase"/>
</dbReference>
<dbReference type="InterPro" id="IPR024925">
    <property type="entry name" value="Malonyl_CoA-ACP_transAc"/>
</dbReference>
<dbReference type="PANTHER" id="PTHR42681:SF1">
    <property type="entry name" value="MALONYL-COA-ACYL CARRIER PROTEIN TRANSACYLASE, MITOCHONDRIAL"/>
    <property type="match status" value="1"/>
</dbReference>
<dbReference type="NCBIfam" id="TIGR00128">
    <property type="entry name" value="fabD"/>
    <property type="match status" value="1"/>
</dbReference>
<name>A0A4P6ZYD1_9BACL</name>
<keyword evidence="1 4" id="KW-0808">Transferase</keyword>
<comment type="catalytic activity">
    <reaction evidence="3 4">
        <text>holo-[ACP] + malonyl-CoA = malonyl-[ACP] + CoA</text>
        <dbReference type="Rhea" id="RHEA:41792"/>
        <dbReference type="Rhea" id="RHEA-COMP:9623"/>
        <dbReference type="Rhea" id="RHEA-COMP:9685"/>
        <dbReference type="ChEBI" id="CHEBI:57287"/>
        <dbReference type="ChEBI" id="CHEBI:57384"/>
        <dbReference type="ChEBI" id="CHEBI:64479"/>
        <dbReference type="ChEBI" id="CHEBI:78449"/>
        <dbReference type="EC" id="2.3.1.39"/>
    </reaction>
</comment>
<dbReference type="InterPro" id="IPR014043">
    <property type="entry name" value="Acyl_transferase_dom"/>
</dbReference>
<reference evidence="7 8" key="1">
    <citation type="submission" date="2019-03" db="EMBL/GenBank/DDBJ databases">
        <title>Complete genome sequence of Paenisporosarcina antarctica CGMCC 1.6503T.</title>
        <authorList>
            <person name="Rong J.-C."/>
            <person name="Chi N.-Y."/>
            <person name="Zhang Q.-F."/>
        </authorList>
    </citation>
    <scope>NUCLEOTIDE SEQUENCE [LARGE SCALE GENOMIC DNA]</scope>
    <source>
        <strain evidence="7 8">CGMCC 1.6503</strain>
    </source>
</reference>
<dbReference type="Proteomes" id="UP000294292">
    <property type="component" value="Chromosome"/>
</dbReference>
<dbReference type="InterPro" id="IPR001227">
    <property type="entry name" value="Ac_transferase_dom_sf"/>
</dbReference>
<feature type="active site" evidence="5">
    <location>
        <position position="91"/>
    </location>
</feature>
<protein>
    <recommendedName>
        <fullName evidence="4">Malonyl CoA-acyl carrier protein transacylase</fullName>
        <ecNumber evidence="4">2.3.1.39</ecNumber>
    </recommendedName>
</protein>
<evidence type="ECO:0000256" key="5">
    <source>
        <dbReference type="PIRSR" id="PIRSR000446-1"/>
    </source>
</evidence>
<dbReference type="KEGG" id="panc:E2636_10235"/>
<feature type="active site" evidence="5">
    <location>
        <position position="201"/>
    </location>
</feature>
<dbReference type="EMBL" id="CP038015">
    <property type="protein sequence ID" value="QBP41491.1"/>
    <property type="molecule type" value="Genomic_DNA"/>
</dbReference>
<evidence type="ECO:0000256" key="4">
    <source>
        <dbReference type="PIRNR" id="PIRNR000446"/>
    </source>
</evidence>
<dbReference type="GO" id="GO:0006633">
    <property type="term" value="P:fatty acid biosynthetic process"/>
    <property type="evidence" value="ECO:0007669"/>
    <property type="project" value="TreeGrafter"/>
</dbReference>
<feature type="domain" description="Malonyl-CoA:ACP transacylase (MAT)" evidence="6">
    <location>
        <begin position="7"/>
        <end position="312"/>
    </location>
</feature>
<sequence length="314" mass="33713">MTKIAFIFPGQGSQAVGMGSELVHANEGNKEFYDKADKQLGFALSKLMIEGPVEELTYTYNAQPALLTTSTMISEILQAAGLKPDYTIGHSLGEYSALVASGVMSFEDGVKIVHERGLYMNEAVPAGEGAMAAILGMQSEVLKEITDLVTSQGDVVQLANLNCPGQIVISGTKQGVEKASLQAKEAGAKRAIQLVVSGPFHSELMRPAASKLQDALDQLEMHNTDVPVISNVTASPVTTSEEMKELLVQQLYSPVRFEESIRALMELGVNTFIECGPGKVLSGLVKKIDRSAVIYAAYDLESIDQVIAASKEWK</sequence>
<dbReference type="OrthoDB" id="9805460at2"/>
<dbReference type="SMART" id="SM00827">
    <property type="entry name" value="PKS_AT"/>
    <property type="match status" value="1"/>
</dbReference>
<dbReference type="GO" id="GO:0005829">
    <property type="term" value="C:cytosol"/>
    <property type="evidence" value="ECO:0007669"/>
    <property type="project" value="TreeGrafter"/>
</dbReference>
<accession>A0A4P6ZYD1</accession>
<dbReference type="FunFam" id="3.30.70.250:FF:000001">
    <property type="entry name" value="Malonyl CoA-acyl carrier protein transacylase"/>
    <property type="match status" value="1"/>
</dbReference>
<keyword evidence="2 4" id="KW-0012">Acyltransferase</keyword>
<dbReference type="Pfam" id="PF00698">
    <property type="entry name" value="Acyl_transf_1"/>
    <property type="match status" value="1"/>
</dbReference>
<dbReference type="SUPFAM" id="SSF52151">
    <property type="entry name" value="FabD/lysophospholipase-like"/>
    <property type="match status" value="1"/>
</dbReference>
<dbReference type="EC" id="2.3.1.39" evidence="4"/>
<gene>
    <name evidence="7" type="primary">fabD</name>
    <name evidence="7" type="ORF">E2636_10235</name>
</gene>
<evidence type="ECO:0000256" key="2">
    <source>
        <dbReference type="ARBA" id="ARBA00023315"/>
    </source>
</evidence>
<dbReference type="InterPro" id="IPR050858">
    <property type="entry name" value="Mal-CoA-ACP_Trans/PKS_FabD"/>
</dbReference>
<dbReference type="SUPFAM" id="SSF55048">
    <property type="entry name" value="Probable ACP-binding domain of malonyl-CoA ACP transacylase"/>
    <property type="match status" value="1"/>
</dbReference>
<evidence type="ECO:0000259" key="6">
    <source>
        <dbReference type="SMART" id="SM00827"/>
    </source>
</evidence>
<dbReference type="PIRSF" id="PIRSF000446">
    <property type="entry name" value="Mct"/>
    <property type="match status" value="1"/>
</dbReference>
<dbReference type="GO" id="GO:0004314">
    <property type="term" value="F:[acyl-carrier-protein] S-malonyltransferase activity"/>
    <property type="evidence" value="ECO:0007669"/>
    <property type="project" value="UniProtKB-EC"/>
</dbReference>
<dbReference type="AlphaFoldDB" id="A0A4P6ZYD1"/>
<organism evidence="7 8">
    <name type="scientific">Paenisporosarcina antarctica</name>
    <dbReference type="NCBI Taxonomy" id="417367"/>
    <lineage>
        <taxon>Bacteria</taxon>
        <taxon>Bacillati</taxon>
        <taxon>Bacillota</taxon>
        <taxon>Bacilli</taxon>
        <taxon>Bacillales</taxon>
        <taxon>Caryophanaceae</taxon>
        <taxon>Paenisporosarcina</taxon>
    </lineage>
</organism>
<comment type="similarity">
    <text evidence="4">Belongs to the fabD family.</text>
</comment>
<evidence type="ECO:0000256" key="1">
    <source>
        <dbReference type="ARBA" id="ARBA00022679"/>
    </source>
</evidence>
<dbReference type="PANTHER" id="PTHR42681">
    <property type="entry name" value="MALONYL-COA-ACYL CARRIER PROTEIN TRANSACYLASE, MITOCHONDRIAL"/>
    <property type="match status" value="1"/>
</dbReference>
<proteinExistence type="inferred from homology"/>
<keyword evidence="8" id="KW-1185">Reference proteome</keyword>
<evidence type="ECO:0000313" key="7">
    <source>
        <dbReference type="EMBL" id="QBP41491.1"/>
    </source>
</evidence>
<dbReference type="RefSeq" id="WP_134210106.1">
    <property type="nucleotide sequence ID" value="NZ_CP038015.1"/>
</dbReference>
<evidence type="ECO:0000313" key="8">
    <source>
        <dbReference type="Proteomes" id="UP000294292"/>
    </source>
</evidence>